<feature type="domain" description="Protein kinase" evidence="1">
    <location>
        <begin position="20"/>
        <end position="339"/>
    </location>
</feature>
<dbReference type="OrthoDB" id="3258886at2759"/>
<evidence type="ECO:0000313" key="3">
    <source>
        <dbReference type="Proteomes" id="UP000184267"/>
    </source>
</evidence>
<dbReference type="Gene3D" id="1.10.510.10">
    <property type="entry name" value="Transferase(Phosphotransferase) domain 1"/>
    <property type="match status" value="1"/>
</dbReference>
<dbReference type="GO" id="GO:0005524">
    <property type="term" value="F:ATP binding"/>
    <property type="evidence" value="ECO:0007669"/>
    <property type="project" value="InterPro"/>
</dbReference>
<dbReference type="EMBL" id="MNAD01000521">
    <property type="protein sequence ID" value="OJT12111.1"/>
    <property type="molecule type" value="Genomic_DNA"/>
</dbReference>
<dbReference type="SUPFAM" id="SSF56112">
    <property type="entry name" value="Protein kinase-like (PK-like)"/>
    <property type="match status" value="1"/>
</dbReference>
<organism evidence="2 3">
    <name type="scientific">Trametes pubescens</name>
    <name type="common">White-rot fungus</name>
    <dbReference type="NCBI Taxonomy" id="154538"/>
    <lineage>
        <taxon>Eukaryota</taxon>
        <taxon>Fungi</taxon>
        <taxon>Dikarya</taxon>
        <taxon>Basidiomycota</taxon>
        <taxon>Agaricomycotina</taxon>
        <taxon>Agaricomycetes</taxon>
        <taxon>Polyporales</taxon>
        <taxon>Polyporaceae</taxon>
        <taxon>Trametes</taxon>
    </lineage>
</organism>
<dbReference type="STRING" id="154538.A0A1M2VWY6"/>
<dbReference type="AlphaFoldDB" id="A0A1M2VWY6"/>
<dbReference type="PANTHER" id="PTHR11909">
    <property type="entry name" value="CASEIN KINASE-RELATED"/>
    <property type="match status" value="1"/>
</dbReference>
<dbReference type="InterPro" id="IPR000719">
    <property type="entry name" value="Prot_kinase_dom"/>
</dbReference>
<sequence>MRGVPKANQFIHSYSVCGIYQVTHRLGEGSDGDVMRAFNINTGAEVAIKQMSRTNRDDLLWPILKFEALILALIPDGTEGFPSVHYAGPDANEYVIVMDRLGPNLGALHRLCREKFMLRTICMLADQMLDRIQLLHSRGVVSCDIKPQNFAMGFDKTAHIVHMFDFARSRLYVNPDGEHLPLSTSDRPLGTVRYASIAAHRSQTVSRADDIESLLYVLLEFLHGTLPWEGLPVSLTAKSVLVLKADSSPTGSIQTMLARSPPEFAAYHAHVTGLAFGEEPDYALLRGLFRRRMREEGWVYDGNYDWMDPSELVKGTLIPAEYNVSMDFVEDKEWNPNYM</sequence>
<comment type="caution">
    <text evidence="2">The sequence shown here is derived from an EMBL/GenBank/DDBJ whole genome shotgun (WGS) entry which is preliminary data.</text>
</comment>
<keyword evidence="2" id="KW-0418">Kinase</keyword>
<accession>A0A1M2VWY6</accession>
<protein>
    <submittedName>
        <fullName evidence="2">Casein kinase I</fullName>
    </submittedName>
</protein>
<proteinExistence type="predicted"/>
<name>A0A1M2VWY6_TRAPU</name>
<dbReference type="InterPro" id="IPR050235">
    <property type="entry name" value="CK1_Ser-Thr_kinase"/>
</dbReference>
<evidence type="ECO:0000313" key="2">
    <source>
        <dbReference type="EMBL" id="OJT12111.1"/>
    </source>
</evidence>
<gene>
    <name evidence="2" type="ORF">TRAPUB_11336</name>
</gene>
<evidence type="ECO:0000259" key="1">
    <source>
        <dbReference type="PROSITE" id="PS50011"/>
    </source>
</evidence>
<dbReference type="SMART" id="SM00220">
    <property type="entry name" value="S_TKc"/>
    <property type="match status" value="1"/>
</dbReference>
<dbReference type="InterPro" id="IPR011009">
    <property type="entry name" value="Kinase-like_dom_sf"/>
</dbReference>
<dbReference type="Proteomes" id="UP000184267">
    <property type="component" value="Unassembled WGS sequence"/>
</dbReference>
<dbReference type="GO" id="GO:0004672">
    <property type="term" value="F:protein kinase activity"/>
    <property type="evidence" value="ECO:0007669"/>
    <property type="project" value="InterPro"/>
</dbReference>
<reference evidence="2 3" key="1">
    <citation type="submission" date="2016-10" db="EMBL/GenBank/DDBJ databases">
        <title>Genome sequence of the basidiomycete white-rot fungus Trametes pubescens.</title>
        <authorList>
            <person name="Makela M.R."/>
            <person name="Granchi Z."/>
            <person name="Peng M."/>
            <person name="De Vries R.P."/>
            <person name="Grigoriev I."/>
            <person name="Riley R."/>
            <person name="Hilden K."/>
        </authorList>
    </citation>
    <scope>NUCLEOTIDE SEQUENCE [LARGE SCALE GENOMIC DNA]</scope>
    <source>
        <strain evidence="2 3">FBCC735</strain>
    </source>
</reference>
<keyword evidence="3" id="KW-1185">Reference proteome</keyword>
<dbReference type="OMA" id="TICMLAD"/>
<dbReference type="Pfam" id="PF00069">
    <property type="entry name" value="Pkinase"/>
    <property type="match status" value="1"/>
</dbReference>
<dbReference type="PROSITE" id="PS50011">
    <property type="entry name" value="PROTEIN_KINASE_DOM"/>
    <property type="match status" value="1"/>
</dbReference>
<keyword evidence="2" id="KW-0808">Transferase</keyword>